<gene>
    <name evidence="2" type="ORF">RIMI_LOCUS22938329</name>
</gene>
<feature type="compositionally biased region" description="Basic and acidic residues" evidence="1">
    <location>
        <begin position="88"/>
        <end position="114"/>
    </location>
</feature>
<feature type="region of interest" description="Disordered" evidence="1">
    <location>
        <begin position="57"/>
        <end position="76"/>
    </location>
</feature>
<evidence type="ECO:0000313" key="2">
    <source>
        <dbReference type="EMBL" id="CAJ0968243.1"/>
    </source>
</evidence>
<keyword evidence="3" id="KW-1185">Reference proteome</keyword>
<dbReference type="EMBL" id="CAUEEQ010079087">
    <property type="protein sequence ID" value="CAJ0968243.1"/>
    <property type="molecule type" value="Genomic_DNA"/>
</dbReference>
<organism evidence="2 3">
    <name type="scientific">Ranitomeya imitator</name>
    <name type="common">mimic poison frog</name>
    <dbReference type="NCBI Taxonomy" id="111125"/>
    <lineage>
        <taxon>Eukaryota</taxon>
        <taxon>Metazoa</taxon>
        <taxon>Chordata</taxon>
        <taxon>Craniata</taxon>
        <taxon>Vertebrata</taxon>
        <taxon>Euteleostomi</taxon>
        <taxon>Amphibia</taxon>
        <taxon>Batrachia</taxon>
        <taxon>Anura</taxon>
        <taxon>Neobatrachia</taxon>
        <taxon>Hyloidea</taxon>
        <taxon>Dendrobatidae</taxon>
        <taxon>Dendrobatinae</taxon>
        <taxon>Ranitomeya</taxon>
    </lineage>
</organism>
<accession>A0ABN9MUY7</accession>
<feature type="region of interest" description="Disordered" evidence="1">
    <location>
        <begin position="14"/>
        <end position="45"/>
    </location>
</feature>
<proteinExistence type="predicted"/>
<name>A0ABN9MUY7_9NEOB</name>
<reference evidence="2" key="1">
    <citation type="submission" date="2023-07" db="EMBL/GenBank/DDBJ databases">
        <authorList>
            <person name="Stuckert A."/>
        </authorList>
    </citation>
    <scope>NUCLEOTIDE SEQUENCE</scope>
</reference>
<protein>
    <submittedName>
        <fullName evidence="2">Uncharacterized protein</fullName>
    </submittedName>
</protein>
<evidence type="ECO:0000313" key="3">
    <source>
        <dbReference type="Proteomes" id="UP001176940"/>
    </source>
</evidence>
<feature type="region of interest" description="Disordered" evidence="1">
    <location>
        <begin position="88"/>
        <end position="128"/>
    </location>
</feature>
<dbReference type="Proteomes" id="UP001176940">
    <property type="component" value="Unassembled WGS sequence"/>
</dbReference>
<comment type="caution">
    <text evidence="2">The sequence shown here is derived from an EMBL/GenBank/DDBJ whole genome shotgun (WGS) entry which is preliminary data.</text>
</comment>
<feature type="compositionally biased region" description="Basic and acidic residues" evidence="1">
    <location>
        <begin position="14"/>
        <end position="40"/>
    </location>
</feature>
<evidence type="ECO:0000256" key="1">
    <source>
        <dbReference type="SAM" id="MobiDB-lite"/>
    </source>
</evidence>
<sequence>MGNTEMAAKLKAQLEEARQQKRNRLEDYEKEREKSQKSEAGEEQEVLLVKTDLSGRAWPVNSMAGPAEPRGGRRKRQLVETHVDKERVHYFHDDDHQSLQDLVKRKDGNSRRPEQAIPENGSQAQRED</sequence>